<evidence type="ECO:0000256" key="1">
    <source>
        <dbReference type="ARBA" id="ARBA00004974"/>
    </source>
</evidence>
<dbReference type="InterPro" id="IPR004789">
    <property type="entry name" value="Acetalactate_synth_ssu"/>
</dbReference>
<evidence type="ECO:0000313" key="11">
    <source>
        <dbReference type="Proteomes" id="UP000242501"/>
    </source>
</evidence>
<dbReference type="InterPro" id="IPR019455">
    <property type="entry name" value="Acetolactate_synth_ssu_C"/>
</dbReference>
<evidence type="ECO:0000256" key="2">
    <source>
        <dbReference type="ARBA" id="ARBA00005025"/>
    </source>
</evidence>
<dbReference type="GO" id="GO:0003984">
    <property type="term" value="F:acetolactate synthase activity"/>
    <property type="evidence" value="ECO:0007669"/>
    <property type="project" value="UniProtKB-UniRule"/>
</dbReference>
<dbReference type="EMBL" id="FMYL01000001">
    <property type="protein sequence ID" value="SDB81013.1"/>
    <property type="molecule type" value="Genomic_DNA"/>
</dbReference>
<dbReference type="FunFam" id="3.30.70.260:FF:000001">
    <property type="entry name" value="Acetolactate synthase, small subunit"/>
    <property type="match status" value="1"/>
</dbReference>
<dbReference type="CDD" id="cd04878">
    <property type="entry name" value="ACT_AHAS"/>
    <property type="match status" value="1"/>
</dbReference>
<dbReference type="EC" id="2.2.1.6" evidence="8"/>
<feature type="domain" description="ACT" evidence="9">
    <location>
        <begin position="8"/>
        <end position="83"/>
    </location>
</feature>
<accession>A0A1G6GGR3</accession>
<keyword evidence="11" id="KW-1185">Reference proteome</keyword>
<keyword evidence="6 8" id="KW-0100">Branched-chain amino acid biosynthesis</keyword>
<sequence length="167" mass="18320">MSTSMRHIISVLIENESGALSRLVGLFSQRGYNIETLNVAPTEDETLSRLTLTTYGDDHKIEQITKQLNKLIEVVKVIALSDGAHIERELLLIKVKALGTARDEIKRTADIFRATIVDVTPTTYTVQIVGTTEKLDGFIDALAENTILEVVRSGVSGIARGEKVLSI</sequence>
<dbReference type="InterPro" id="IPR054480">
    <property type="entry name" value="AHAS_small-like_ACT"/>
</dbReference>
<dbReference type="UniPathway" id="UPA00047">
    <property type="reaction ID" value="UER00055"/>
</dbReference>
<dbReference type="PANTHER" id="PTHR30239:SF0">
    <property type="entry name" value="ACETOLACTATE SYNTHASE SMALL SUBUNIT 1, CHLOROPLASTIC"/>
    <property type="match status" value="1"/>
</dbReference>
<dbReference type="NCBIfam" id="NF008864">
    <property type="entry name" value="PRK11895.1"/>
    <property type="match status" value="1"/>
</dbReference>
<evidence type="ECO:0000256" key="7">
    <source>
        <dbReference type="ARBA" id="ARBA00048670"/>
    </source>
</evidence>
<dbReference type="SUPFAM" id="SSF55021">
    <property type="entry name" value="ACT-like"/>
    <property type="match status" value="2"/>
</dbReference>
<name>A0A1G6GGR3_9GAMM</name>
<proteinExistence type="inferred from homology"/>
<dbReference type="Gene3D" id="3.30.70.1150">
    <property type="entry name" value="ACT-like. Chain A, domain 2"/>
    <property type="match status" value="1"/>
</dbReference>
<dbReference type="UniPathway" id="UPA00049">
    <property type="reaction ID" value="UER00059"/>
</dbReference>
<dbReference type="Pfam" id="PF10369">
    <property type="entry name" value="ALS_ss_C"/>
    <property type="match status" value="1"/>
</dbReference>
<keyword evidence="5 8" id="KW-0028">Amino-acid biosynthesis</keyword>
<evidence type="ECO:0000256" key="4">
    <source>
        <dbReference type="ARBA" id="ARBA00011744"/>
    </source>
</evidence>
<dbReference type="NCBIfam" id="TIGR00119">
    <property type="entry name" value="acolac_sm"/>
    <property type="match status" value="1"/>
</dbReference>
<dbReference type="InterPro" id="IPR039557">
    <property type="entry name" value="AHAS_ACT"/>
</dbReference>
<evidence type="ECO:0000256" key="5">
    <source>
        <dbReference type="ARBA" id="ARBA00022605"/>
    </source>
</evidence>
<organism evidence="10 11">
    <name type="scientific">Acinetobacter boissieri</name>
    <dbReference type="NCBI Taxonomy" id="1219383"/>
    <lineage>
        <taxon>Bacteria</taxon>
        <taxon>Pseudomonadati</taxon>
        <taxon>Pseudomonadota</taxon>
        <taxon>Gammaproteobacteria</taxon>
        <taxon>Moraxellales</taxon>
        <taxon>Moraxellaceae</taxon>
        <taxon>Acinetobacter</taxon>
    </lineage>
</organism>
<evidence type="ECO:0000256" key="8">
    <source>
        <dbReference type="RuleBase" id="RU368092"/>
    </source>
</evidence>
<comment type="pathway">
    <text evidence="2 8">Amino-acid biosynthesis; L-valine biosynthesis; L-valine from pyruvate: step 1/4.</text>
</comment>
<evidence type="ECO:0000259" key="9">
    <source>
        <dbReference type="PROSITE" id="PS51671"/>
    </source>
</evidence>
<dbReference type="GO" id="GO:0009099">
    <property type="term" value="P:L-valine biosynthetic process"/>
    <property type="evidence" value="ECO:0007669"/>
    <property type="project" value="UniProtKB-UniRule"/>
</dbReference>
<dbReference type="AlphaFoldDB" id="A0A1G6GGR3"/>
<dbReference type="Pfam" id="PF22629">
    <property type="entry name" value="ACT_AHAS_ss"/>
    <property type="match status" value="1"/>
</dbReference>
<dbReference type="GO" id="GO:1990610">
    <property type="term" value="F:acetolactate synthase regulator activity"/>
    <property type="evidence" value="ECO:0007669"/>
    <property type="project" value="UniProtKB-UniRule"/>
</dbReference>
<dbReference type="GO" id="GO:0009097">
    <property type="term" value="P:isoleucine biosynthetic process"/>
    <property type="evidence" value="ECO:0007669"/>
    <property type="project" value="UniProtKB-UniRule"/>
</dbReference>
<comment type="function">
    <text evidence="8">Catalyzes the conversion of 2 pyruvate molecules into acetolactate in the first common step of the biosynthetic pathway of the branched-amino acids such as leucine, isoleucine, and valine.</text>
</comment>
<evidence type="ECO:0000313" key="10">
    <source>
        <dbReference type="EMBL" id="SDB81013.1"/>
    </source>
</evidence>
<comment type="pathway">
    <text evidence="1 8">Amino-acid biosynthesis; L-isoleucine biosynthesis; L-isoleucine from 2-oxobutanoate: step 1/4.</text>
</comment>
<comment type="similarity">
    <text evidence="3 8">Belongs to the acetolactate synthase small subunit family.</text>
</comment>
<protein>
    <recommendedName>
        <fullName evidence="8">Acetolactate synthase small subunit</fullName>
        <shortName evidence="8">AHAS</shortName>
        <shortName evidence="8">ALS</shortName>
        <ecNumber evidence="8">2.2.1.6</ecNumber>
    </recommendedName>
    <alternativeName>
        <fullName evidence="8">Acetohydroxy-acid synthase small subunit</fullName>
    </alternativeName>
</protein>
<comment type="catalytic activity">
    <reaction evidence="7 8">
        <text>2 pyruvate + H(+) = (2S)-2-acetolactate + CO2</text>
        <dbReference type="Rhea" id="RHEA:25249"/>
        <dbReference type="ChEBI" id="CHEBI:15361"/>
        <dbReference type="ChEBI" id="CHEBI:15378"/>
        <dbReference type="ChEBI" id="CHEBI:16526"/>
        <dbReference type="ChEBI" id="CHEBI:58476"/>
        <dbReference type="EC" id="2.2.1.6"/>
    </reaction>
</comment>
<dbReference type="FunFam" id="3.30.70.1150:FF:000001">
    <property type="entry name" value="Acetolactate synthase small subunit"/>
    <property type="match status" value="1"/>
</dbReference>
<dbReference type="Gene3D" id="3.30.70.260">
    <property type="match status" value="1"/>
</dbReference>
<dbReference type="InterPro" id="IPR002912">
    <property type="entry name" value="ACT_dom"/>
</dbReference>
<dbReference type="PANTHER" id="PTHR30239">
    <property type="entry name" value="ACETOLACTATE SYNTHASE SMALL SUBUNIT"/>
    <property type="match status" value="1"/>
</dbReference>
<comment type="subunit">
    <text evidence="4 8">Dimer of large and small chains.</text>
</comment>
<dbReference type="InterPro" id="IPR045865">
    <property type="entry name" value="ACT-like_dom_sf"/>
</dbReference>
<evidence type="ECO:0000256" key="6">
    <source>
        <dbReference type="ARBA" id="ARBA00023304"/>
    </source>
</evidence>
<dbReference type="PROSITE" id="PS51671">
    <property type="entry name" value="ACT"/>
    <property type="match status" value="1"/>
</dbReference>
<dbReference type="Proteomes" id="UP000242501">
    <property type="component" value="Unassembled WGS sequence"/>
</dbReference>
<evidence type="ECO:0000256" key="3">
    <source>
        <dbReference type="ARBA" id="ARBA00006341"/>
    </source>
</evidence>
<dbReference type="InterPro" id="IPR027271">
    <property type="entry name" value="Acetolactate_synth/TF_NikR_C"/>
</dbReference>
<reference evidence="11" key="1">
    <citation type="submission" date="2016-09" db="EMBL/GenBank/DDBJ databases">
        <authorList>
            <person name="Varghese N."/>
            <person name="Submissions S."/>
        </authorList>
    </citation>
    <scope>NUCLEOTIDE SEQUENCE [LARGE SCALE GENOMIC DNA]</scope>
    <source>
        <strain evidence="11">ANC 4422</strain>
    </source>
</reference>
<dbReference type="STRING" id="1219383.SAMN05421733_10159"/>
<keyword evidence="8" id="KW-0808">Transferase</keyword>
<dbReference type="GO" id="GO:0005829">
    <property type="term" value="C:cytosol"/>
    <property type="evidence" value="ECO:0007669"/>
    <property type="project" value="TreeGrafter"/>
</dbReference>
<gene>
    <name evidence="10" type="ORF">SAMN05421733_10159</name>
</gene>